<dbReference type="InterPro" id="IPR019974">
    <property type="entry name" value="XPG_CS"/>
</dbReference>
<comment type="similarity">
    <text evidence="3">Belongs to the XPG/RAD2 endonuclease family. XPG subfamily.</text>
</comment>
<evidence type="ECO:0000256" key="1">
    <source>
        <dbReference type="ARBA" id="ARBA00001946"/>
    </source>
</evidence>
<dbReference type="InterPro" id="IPR006085">
    <property type="entry name" value="XPG_DNA_repair_N"/>
</dbReference>
<evidence type="ECO:0000256" key="13">
    <source>
        <dbReference type="SAM" id="MobiDB-lite"/>
    </source>
</evidence>
<feature type="domain" description="XPG-I" evidence="14">
    <location>
        <begin position="809"/>
        <end position="878"/>
    </location>
</feature>
<dbReference type="GeneID" id="8250590"/>
<sequence>MGVKGLWNLLEPTGRRVDITALAGQRVAVDASIWLVQFIKAMRDERGDMIHNAHLLGSLFSFFRRICRMLYHGISPVFVFDGATPTLKRHTVASRRQFHVDKALQMRRTVEKLLLSSVKATLLHDEVVSKSVHDMGQGLRLDRHLKHVHVSQPGVDDDETAQPDGIAYHLEPHSRRADGERFYNRNPSANPKQGLCENVETEIPVLDAIDPEMLAKLPASMQFDLMLKIREQRGLENRRNLKKLCANTADFSELQLSTYLKSSCLKEKIEVARKGFHARSSCWHEAGGSDLAVRASSQVANIYNDDFKASPRVTSSRHCAFLLSKPKSSVMKDGVSHCSSTQDLTRPSQGTPISLQHSLRSVHHKGSQFCLKGPPVTMKTPPNAKLVTNISHASRTANTTRNTTDEQEMLLKQDDHEGIVAPDLTVTFKAENAAAEGIDPIFAKESHDPLPITWNSISNGNLDDVGVWKSMEVNNAIGHIDHKQKRNIQVFEETTSRNEEATTDFSCTDMREFQDKINRNSDTFLYAGAAHEQDREADDVSRHTGHNHTSKKETAWSPPMRECSTSDQPTNFAAQEQANLENDRRESDLKCPPHEVPHKVHRRQDDITNTSVTINAENAFNSEQMSESAETGLLSVTFKHVMPSPDLVEDDAVSVFLHFPNCVKPITFRSLYLFETRAHCALEKCPSNPSLDCTLGKECITLECRSFHVDVRPSTKNRLPVILLALKRMFCTMLSREGEMPNSNINPCFHFAVDAMSDVKSENHRQKLETMLDEARKEHALLQSEGKNAARGADTPTEEMYHQIQDLLTLFGVPYVIAPQEAEAQCAWMNSEGLVDAVITEDSDAFLFGASTVYRNVFNTKKYVEVYSVENIQRDIGLKRAQMAELALLLGSDYTEGIPGVGIVNALEIASVFSGMDGLTTFRNWVENGDLPDQVNRGNRCLAGSSLPKKHVVAKDGEGGHLVSDKEKNIDLKEGEVANIYLQREIFKQKHQAARTRWILPNDFPSVAVIEAYAKPLVDSSKVHLEWGKPNFELLRVFCLESFNWGIGKTDELLEPVIQTWERAERQTVIKDFFSVSTEQINFAVPVARFRSARIQNAITGLKFTSMD</sequence>
<evidence type="ECO:0000256" key="6">
    <source>
        <dbReference type="ARBA" id="ARBA00022759"/>
    </source>
</evidence>
<evidence type="ECO:0000256" key="8">
    <source>
        <dbReference type="ARBA" id="ARBA00022801"/>
    </source>
</evidence>
<dbReference type="GO" id="GO:0046872">
    <property type="term" value="F:metal ion binding"/>
    <property type="evidence" value="ECO:0007669"/>
    <property type="project" value="UniProtKB-KW"/>
</dbReference>
<dbReference type="GO" id="GO:0003697">
    <property type="term" value="F:single-stranded DNA binding"/>
    <property type="evidence" value="ECO:0007669"/>
    <property type="project" value="InterPro"/>
</dbReference>
<dbReference type="Pfam" id="PF00752">
    <property type="entry name" value="XPG_N"/>
    <property type="match status" value="1"/>
</dbReference>
<dbReference type="InParanoid" id="C1FEA4"/>
<dbReference type="GO" id="GO:0048256">
    <property type="term" value="F:flap endonuclease activity"/>
    <property type="evidence" value="ECO:0007669"/>
    <property type="project" value="UniProtKB-ARBA"/>
</dbReference>
<feature type="region of interest" description="Disordered" evidence="13">
    <location>
        <begin position="532"/>
        <end position="568"/>
    </location>
</feature>
<evidence type="ECO:0000256" key="7">
    <source>
        <dbReference type="ARBA" id="ARBA00022763"/>
    </source>
</evidence>
<evidence type="ECO:0000313" key="17">
    <source>
        <dbReference type="Proteomes" id="UP000002009"/>
    </source>
</evidence>
<dbReference type="PROSITE" id="PS00842">
    <property type="entry name" value="XPG_2"/>
    <property type="match status" value="1"/>
</dbReference>
<keyword evidence="9" id="KW-0460">Magnesium</keyword>
<protein>
    <submittedName>
        <fullName evidence="16">Dna-repair protein UVH3</fullName>
    </submittedName>
</protein>
<dbReference type="OrthoDB" id="31113at2759"/>
<feature type="region of interest" description="Disordered" evidence="13">
    <location>
        <begin position="332"/>
        <end position="351"/>
    </location>
</feature>
<dbReference type="SUPFAM" id="SSF47807">
    <property type="entry name" value="5' to 3' exonuclease, C-terminal subdomain"/>
    <property type="match status" value="1"/>
</dbReference>
<comment type="similarity">
    <text evidence="12">Belongs to the XPG/RAD2 endonuclease family. GEN subfamily.</text>
</comment>
<evidence type="ECO:0000256" key="2">
    <source>
        <dbReference type="ARBA" id="ARBA00004123"/>
    </source>
</evidence>
<dbReference type="PRINTS" id="PR00853">
    <property type="entry name" value="XPGRADSUPER"/>
</dbReference>
<dbReference type="GO" id="GO:0006289">
    <property type="term" value="P:nucleotide-excision repair"/>
    <property type="evidence" value="ECO:0007669"/>
    <property type="project" value="InterPro"/>
</dbReference>
<keyword evidence="11" id="KW-0539">Nucleus</keyword>
<evidence type="ECO:0000256" key="5">
    <source>
        <dbReference type="ARBA" id="ARBA00022723"/>
    </source>
</evidence>
<dbReference type="FunFam" id="1.10.150.20:FF:000030">
    <property type="entry name" value="Flap endonuclease GEN-like 1"/>
    <property type="match status" value="1"/>
</dbReference>
<dbReference type="GO" id="GO:0005634">
    <property type="term" value="C:nucleus"/>
    <property type="evidence" value="ECO:0007669"/>
    <property type="project" value="UniProtKB-SubCell"/>
</dbReference>
<evidence type="ECO:0000256" key="11">
    <source>
        <dbReference type="ARBA" id="ARBA00023242"/>
    </source>
</evidence>
<dbReference type="InterPro" id="IPR001044">
    <property type="entry name" value="XPG/Rad2_eukaryotes"/>
</dbReference>
<feature type="compositionally biased region" description="Basic and acidic residues" evidence="13">
    <location>
        <begin position="532"/>
        <end position="542"/>
    </location>
</feature>
<dbReference type="SUPFAM" id="SSF88723">
    <property type="entry name" value="PIN domain-like"/>
    <property type="match status" value="1"/>
</dbReference>
<keyword evidence="10" id="KW-0234">DNA repair</keyword>
<dbReference type="eggNOG" id="KOG2520">
    <property type="taxonomic scope" value="Eukaryota"/>
</dbReference>
<dbReference type="PRINTS" id="PR00066">
    <property type="entry name" value="XRODRMPGMNTG"/>
</dbReference>
<dbReference type="Gene3D" id="1.10.150.20">
    <property type="entry name" value="5' to 3' exonuclease, C-terminal subdomain"/>
    <property type="match status" value="1"/>
</dbReference>
<dbReference type="SMART" id="SM00485">
    <property type="entry name" value="XPGN"/>
    <property type="match status" value="1"/>
</dbReference>
<dbReference type="Proteomes" id="UP000002009">
    <property type="component" value="Chromosome 1"/>
</dbReference>
<keyword evidence="6" id="KW-0255">Endonuclease</keyword>
<dbReference type="FunCoup" id="C1FEA4">
    <property type="interactions" value="1428"/>
</dbReference>
<name>C1FEA4_MICCC</name>
<dbReference type="RefSeq" id="XP_002507272.1">
    <property type="nucleotide sequence ID" value="XM_002507226.1"/>
</dbReference>
<comment type="cofactor">
    <cofactor evidence="1">
        <name>Mg(2+)</name>
        <dbReference type="ChEBI" id="CHEBI:18420"/>
    </cofactor>
</comment>
<evidence type="ECO:0000256" key="4">
    <source>
        <dbReference type="ARBA" id="ARBA00022722"/>
    </source>
</evidence>
<dbReference type="InterPro" id="IPR036279">
    <property type="entry name" value="5-3_exonuclease_C_sf"/>
</dbReference>
<dbReference type="STRING" id="296587.C1FEA4"/>
<accession>C1FEA4</accession>
<keyword evidence="4" id="KW-0540">Nuclease</keyword>
<evidence type="ECO:0000256" key="10">
    <source>
        <dbReference type="ARBA" id="ARBA00023204"/>
    </source>
</evidence>
<evidence type="ECO:0000256" key="3">
    <source>
        <dbReference type="ARBA" id="ARBA00005283"/>
    </source>
</evidence>
<reference evidence="16 17" key="1">
    <citation type="journal article" date="2009" name="Science">
        <title>Green evolution and dynamic adaptations revealed by genomes of the marine picoeukaryotes Micromonas.</title>
        <authorList>
            <person name="Worden A.Z."/>
            <person name="Lee J.H."/>
            <person name="Mock T."/>
            <person name="Rouze P."/>
            <person name="Simmons M.P."/>
            <person name="Aerts A.L."/>
            <person name="Allen A.E."/>
            <person name="Cuvelier M.L."/>
            <person name="Derelle E."/>
            <person name="Everett M.V."/>
            <person name="Foulon E."/>
            <person name="Grimwood J."/>
            <person name="Gundlach H."/>
            <person name="Henrissat B."/>
            <person name="Napoli C."/>
            <person name="McDonald S.M."/>
            <person name="Parker M.S."/>
            <person name="Rombauts S."/>
            <person name="Salamov A."/>
            <person name="Von Dassow P."/>
            <person name="Badger J.H."/>
            <person name="Coutinho P.M."/>
            <person name="Demir E."/>
            <person name="Dubchak I."/>
            <person name="Gentemann C."/>
            <person name="Eikrem W."/>
            <person name="Gready J.E."/>
            <person name="John U."/>
            <person name="Lanier W."/>
            <person name="Lindquist E.A."/>
            <person name="Lucas S."/>
            <person name="Mayer K.F."/>
            <person name="Moreau H."/>
            <person name="Not F."/>
            <person name="Otillar R."/>
            <person name="Panaud O."/>
            <person name="Pangilinan J."/>
            <person name="Paulsen I."/>
            <person name="Piegu B."/>
            <person name="Poliakov A."/>
            <person name="Robbens S."/>
            <person name="Schmutz J."/>
            <person name="Toulza E."/>
            <person name="Wyss T."/>
            <person name="Zelensky A."/>
            <person name="Zhou K."/>
            <person name="Armbrust E.V."/>
            <person name="Bhattacharya D."/>
            <person name="Goodenough U.W."/>
            <person name="Van de Peer Y."/>
            <person name="Grigoriev I.V."/>
        </authorList>
    </citation>
    <scope>NUCLEOTIDE SEQUENCE [LARGE SCALE GENOMIC DNA]</scope>
    <source>
        <strain evidence="17">RCC299 / NOUM17</strain>
    </source>
</reference>
<dbReference type="InterPro" id="IPR008918">
    <property type="entry name" value="HhH2"/>
</dbReference>
<dbReference type="SMART" id="SM00279">
    <property type="entry name" value="HhH2"/>
    <property type="match status" value="1"/>
</dbReference>
<gene>
    <name evidence="16" type="ORF">MICPUN_55373</name>
</gene>
<feature type="compositionally biased region" description="Polar residues" evidence="13">
    <location>
        <begin position="337"/>
        <end position="351"/>
    </location>
</feature>
<dbReference type="PANTHER" id="PTHR16171">
    <property type="entry name" value="DNA REPAIR PROTEIN COMPLEMENTING XP-G CELLS-RELATED"/>
    <property type="match status" value="1"/>
</dbReference>
<evidence type="ECO:0000259" key="15">
    <source>
        <dbReference type="SMART" id="SM00485"/>
    </source>
</evidence>
<keyword evidence="17" id="KW-1185">Reference proteome</keyword>
<dbReference type="EMBL" id="CP001574">
    <property type="protein sequence ID" value="ACO68530.1"/>
    <property type="molecule type" value="Genomic_DNA"/>
</dbReference>
<dbReference type="CDD" id="cd09868">
    <property type="entry name" value="PIN_XPG_RAD2"/>
    <property type="match status" value="2"/>
</dbReference>
<keyword evidence="7" id="KW-0227">DNA damage</keyword>
<dbReference type="InterPro" id="IPR006086">
    <property type="entry name" value="XPG-I_dom"/>
</dbReference>
<feature type="domain" description="XPG N-terminal" evidence="15">
    <location>
        <begin position="1"/>
        <end position="102"/>
    </location>
</feature>
<evidence type="ECO:0000256" key="12">
    <source>
        <dbReference type="ARBA" id="ARBA00038112"/>
    </source>
</evidence>
<dbReference type="CDD" id="cd09904">
    <property type="entry name" value="H3TH_XPG"/>
    <property type="match status" value="1"/>
</dbReference>
<dbReference type="Pfam" id="PF00867">
    <property type="entry name" value="XPG_I"/>
    <property type="match status" value="1"/>
</dbReference>
<dbReference type="SMART" id="SM00484">
    <property type="entry name" value="XPGI"/>
    <property type="match status" value="1"/>
</dbReference>
<dbReference type="PANTHER" id="PTHR16171:SF7">
    <property type="entry name" value="DNA REPAIR PROTEIN RAD2"/>
    <property type="match status" value="1"/>
</dbReference>
<dbReference type="OMA" id="KNEPANP"/>
<dbReference type="InterPro" id="IPR006084">
    <property type="entry name" value="XPG/Rad2"/>
</dbReference>
<evidence type="ECO:0000256" key="9">
    <source>
        <dbReference type="ARBA" id="ARBA00022842"/>
    </source>
</evidence>
<evidence type="ECO:0000313" key="16">
    <source>
        <dbReference type="EMBL" id="ACO68530.1"/>
    </source>
</evidence>
<dbReference type="AlphaFoldDB" id="C1FEA4"/>
<evidence type="ECO:0000259" key="14">
    <source>
        <dbReference type="SMART" id="SM00484"/>
    </source>
</evidence>
<proteinExistence type="inferred from homology"/>
<organism evidence="16 17">
    <name type="scientific">Micromonas commoda (strain RCC299 / NOUM17 / CCMP2709)</name>
    <name type="common">Picoplanktonic green alga</name>
    <dbReference type="NCBI Taxonomy" id="296587"/>
    <lineage>
        <taxon>Eukaryota</taxon>
        <taxon>Viridiplantae</taxon>
        <taxon>Chlorophyta</taxon>
        <taxon>Mamiellophyceae</taxon>
        <taxon>Mamiellales</taxon>
        <taxon>Mamiellaceae</taxon>
        <taxon>Micromonas</taxon>
    </lineage>
</organism>
<keyword evidence="5" id="KW-0479">Metal-binding</keyword>
<dbReference type="InterPro" id="IPR029060">
    <property type="entry name" value="PIN-like_dom_sf"/>
</dbReference>
<dbReference type="Gene3D" id="3.40.50.1010">
    <property type="entry name" value="5'-nuclease"/>
    <property type="match status" value="2"/>
</dbReference>
<keyword evidence="8" id="KW-0378">Hydrolase</keyword>
<comment type="subcellular location">
    <subcellularLocation>
        <location evidence="2">Nucleus</location>
    </subcellularLocation>
</comment>
<dbReference type="KEGG" id="mis:MICPUN_55373"/>